<name>A0A2T3ANK1_9PEZI</name>
<comment type="similarity">
    <text evidence="2">Belongs to the fungal hydrophobin family.</text>
</comment>
<evidence type="ECO:0000256" key="2">
    <source>
        <dbReference type="RuleBase" id="RU365009"/>
    </source>
</evidence>
<feature type="signal peptide" evidence="2">
    <location>
        <begin position="1"/>
        <end position="18"/>
    </location>
</feature>
<dbReference type="Proteomes" id="UP000241462">
    <property type="component" value="Unassembled WGS sequence"/>
</dbReference>
<dbReference type="InterPro" id="IPR001338">
    <property type="entry name" value="Class_I_Hydrophobin"/>
</dbReference>
<keyword evidence="2" id="KW-0732">Signal</keyword>
<accession>A0A2T3ANK1</accession>
<evidence type="ECO:0000313" key="4">
    <source>
        <dbReference type="Proteomes" id="UP000241462"/>
    </source>
</evidence>
<keyword evidence="2" id="KW-0134">Cell wall</keyword>
<dbReference type="SMART" id="SM00075">
    <property type="entry name" value="HYDRO"/>
    <property type="match status" value="1"/>
</dbReference>
<dbReference type="GO" id="GO:0009277">
    <property type="term" value="C:fungal-type cell wall"/>
    <property type="evidence" value="ECO:0007669"/>
    <property type="project" value="InterPro"/>
</dbReference>
<dbReference type="InParanoid" id="A0A2T3ANK1"/>
<keyword evidence="4" id="KW-1185">Reference proteome</keyword>
<evidence type="ECO:0000256" key="1">
    <source>
        <dbReference type="ARBA" id="ARBA00023157"/>
    </source>
</evidence>
<feature type="chain" id="PRO_5015371424" description="Hydrophobin" evidence="2">
    <location>
        <begin position="19"/>
        <end position="180"/>
    </location>
</feature>
<keyword evidence="2" id="KW-0964">Secreted</keyword>
<organism evidence="3 4">
    <name type="scientific">Coniella lustricola</name>
    <dbReference type="NCBI Taxonomy" id="2025994"/>
    <lineage>
        <taxon>Eukaryota</taxon>
        <taxon>Fungi</taxon>
        <taxon>Dikarya</taxon>
        <taxon>Ascomycota</taxon>
        <taxon>Pezizomycotina</taxon>
        <taxon>Sordariomycetes</taxon>
        <taxon>Sordariomycetidae</taxon>
        <taxon>Diaporthales</taxon>
        <taxon>Schizoparmaceae</taxon>
        <taxon>Coniella</taxon>
    </lineage>
</organism>
<dbReference type="AlphaFoldDB" id="A0A2T3ANK1"/>
<dbReference type="OrthoDB" id="4225815at2759"/>
<evidence type="ECO:0000313" key="3">
    <source>
        <dbReference type="EMBL" id="PSS05155.1"/>
    </source>
</evidence>
<proteinExistence type="inferred from homology"/>
<gene>
    <name evidence="3" type="ORF">BD289DRAFT_1217</name>
</gene>
<dbReference type="EMBL" id="KZ678372">
    <property type="protein sequence ID" value="PSS05155.1"/>
    <property type="molecule type" value="Genomic_DNA"/>
</dbReference>
<dbReference type="GO" id="GO:0005199">
    <property type="term" value="F:structural constituent of cell wall"/>
    <property type="evidence" value="ECO:0007669"/>
    <property type="project" value="InterPro"/>
</dbReference>
<keyword evidence="1 2" id="KW-1015">Disulfide bond</keyword>
<dbReference type="Pfam" id="PF01185">
    <property type="entry name" value="Hydrophobin"/>
    <property type="match status" value="1"/>
</dbReference>
<protein>
    <recommendedName>
        <fullName evidence="2">Hydrophobin</fullName>
    </recommendedName>
</protein>
<reference evidence="3 4" key="1">
    <citation type="journal article" date="2018" name="Mycol. Prog.">
        <title>Coniella lustricola, a new species from submerged detritus.</title>
        <authorList>
            <person name="Raudabaugh D.B."/>
            <person name="Iturriaga T."/>
            <person name="Carver A."/>
            <person name="Mondo S."/>
            <person name="Pangilinan J."/>
            <person name="Lipzen A."/>
            <person name="He G."/>
            <person name="Amirebrahimi M."/>
            <person name="Grigoriev I.V."/>
            <person name="Miller A.N."/>
        </authorList>
    </citation>
    <scope>NUCLEOTIDE SEQUENCE [LARGE SCALE GENOMIC DNA]</scope>
    <source>
        <strain evidence="3 4">B22-T-1</strain>
    </source>
</reference>
<comment type="subcellular location">
    <subcellularLocation>
        <location evidence="2">Secreted</location>
        <location evidence="2">Cell wall</location>
    </subcellularLocation>
</comment>
<sequence>MKKYALLFTPCLLRTATAAAITNTDAEVDANILSLQFPFANPDRNAAPETKPKLSRSLNTRTALTIDQAQQACGDNAVLSCCSQQTHSGDSTTATNDNSGFLSGLLGGLLGGGGLLEDGLALLSGCLSVPIDIGLINIDDLLDNQCKQTAACCSSGDVNEGGLIDISVGCISLNLAISLL</sequence>
<dbReference type="STRING" id="2025994.A0A2T3ANK1"/>